<keyword evidence="1 3" id="KW-0813">Transport</keyword>
<sequence>MAEPSGSVGFGRGQPVGQAVDWDAVDEELYHMAPEFMDPRFDSLHHVLSILGAVDSDAALDELRAQRERVDVLVDQVVQDYHAGFNKSIHNYSQILVLFTQAKEQVETLRAGLEEARRRLGLEPRSLQQQWRRSVMLGDTVRLLQDAKSVIDAPQRVQRLELAKDWEAAVALLIGACNKLARHELSKVGALRDIKRDMAERRATLQKLIVHEVESRIFNIAEPAAEGAAAAAGAVSAPNAHLRCAVGAGKELAAQEAAMASEASTGSLPGGAQSGLASGRAGSEPAEAPAAAGSISLEHLVVCLASLGGIAEAQLTLRRHMPAQIRNVILRALAASTEKMASGGHASIAGGGTQANAARLAQHTAARVFKECLQVLRSLVGALRMLASSRAPPNSAGIELLLAARGDSEGNGALPANLATPSNQYVRREACAAWGCMQAECKRLLAELLHAPALHTQSFKALQTNLQTQSGWLRGSDTANGGQRNASGLSFSFDVQVAGQAAQAVLDRNQSLAVMALPDKQSIAQQALGGQAGGTYLAPALYKPVLQFVEGANKALAAAEGDAGGARQGGEQEQARAAANRALLDYLEAFVSDEFLPEVYVDFRGRATDMLAKPDAFKARARARAAYTSDVASGRPVVAAARETEAMVAELLRWAAQMPPFAPEITGVVENILGRVLDAFQVRSATLLGGAAARALAEAPNLAALMAREPAAPLAGDVLAFFCGRPGDPADAWVASAAGGFGQGGEAVQFEVVAKVSQERPVRADTLLGSSERAAALAALSDSAEYIADVILRAAGRGRASAALAAKDAGGAGDGDGDGGAGRRRAPRELLTEGLKHLMDRYRAAAGLALRALRLDQHLGVVQQLQALPEGHWVCDEEAAAEVDESVGALSRSAARADEDLAPFLAPPRRSYVFGGLAAAAARFIMWLLPELQELNQHGVTRMCRLLAVLQPSLSALGAPGGAFRPEAARAFDKARAYYGLLALPAAGLLRVAAERPGRFFPAEYQALLQVKYEEREVTAEQRAELARIIAAGGNAGARRSRAPQGPVGGPVVGNRAAAPEARLLAMAQRGSDEAAPQQTASASATPEGSPRGERG</sequence>
<comment type="caution">
    <text evidence="6">The sequence shown here is derived from an EMBL/GenBank/DDBJ whole genome shotgun (WGS) entry which is preliminary data.</text>
</comment>
<dbReference type="PANTHER" id="PTHR14146:SF0">
    <property type="entry name" value="EXOCYST COMPLEX COMPONENT 4"/>
    <property type="match status" value="1"/>
</dbReference>
<reference evidence="6 7" key="1">
    <citation type="journal article" date="2024" name="Nat. Commun.">
        <title>Phylogenomics reveals the evolutionary origins of lichenization in chlorophyte algae.</title>
        <authorList>
            <person name="Puginier C."/>
            <person name="Libourel C."/>
            <person name="Otte J."/>
            <person name="Skaloud P."/>
            <person name="Haon M."/>
            <person name="Grisel S."/>
            <person name="Petersen M."/>
            <person name="Berrin J.G."/>
            <person name="Delaux P.M."/>
            <person name="Dal Grande F."/>
            <person name="Keller J."/>
        </authorList>
    </citation>
    <scope>NUCLEOTIDE SEQUENCE [LARGE SCALE GENOMIC DNA]</scope>
    <source>
        <strain evidence="6 7">SAG 245.80</strain>
    </source>
</reference>
<feature type="compositionally biased region" description="Low complexity" evidence="4">
    <location>
        <begin position="1075"/>
        <end position="1087"/>
    </location>
</feature>
<feature type="region of interest" description="Disordered" evidence="4">
    <location>
        <begin position="1036"/>
        <end position="1055"/>
    </location>
</feature>
<evidence type="ECO:0000256" key="3">
    <source>
        <dbReference type="RuleBase" id="RU367079"/>
    </source>
</evidence>
<name>A0AAW1RVU8_9CHLO</name>
<dbReference type="GO" id="GO:0006904">
    <property type="term" value="P:vesicle docking involved in exocytosis"/>
    <property type="evidence" value="ECO:0007669"/>
    <property type="project" value="InterPro"/>
</dbReference>
<proteinExistence type="inferred from homology"/>
<feature type="compositionally biased region" description="Gly residues" evidence="4">
    <location>
        <begin position="810"/>
        <end position="820"/>
    </location>
</feature>
<keyword evidence="3" id="KW-0653">Protein transport</keyword>
<comment type="similarity">
    <text evidence="3">Belongs to the SEC8 family.</text>
</comment>
<evidence type="ECO:0000313" key="7">
    <source>
        <dbReference type="Proteomes" id="UP001445335"/>
    </source>
</evidence>
<dbReference type="GO" id="GO:0090522">
    <property type="term" value="P:vesicle tethering involved in exocytosis"/>
    <property type="evidence" value="ECO:0007669"/>
    <property type="project" value="UniProtKB-UniRule"/>
</dbReference>
<gene>
    <name evidence="6" type="ORF">WJX81_008555</name>
</gene>
<evidence type="ECO:0000256" key="1">
    <source>
        <dbReference type="ARBA" id="ARBA00022448"/>
    </source>
</evidence>
<dbReference type="GO" id="GO:0015031">
    <property type="term" value="P:protein transport"/>
    <property type="evidence" value="ECO:0007669"/>
    <property type="project" value="UniProtKB-KW"/>
</dbReference>
<dbReference type="PANTHER" id="PTHR14146">
    <property type="entry name" value="EXOCYST COMPLEX COMPONENT 4"/>
    <property type="match status" value="1"/>
</dbReference>
<comment type="function">
    <text evidence="3">Component of the exocyst complex involved in the docking of exocytic vesicles with fusion sites on the plasma membrane.</text>
</comment>
<feature type="domain" description="Exocyst complex component Sec8 N-terminal" evidence="5">
    <location>
        <begin position="41"/>
        <end position="159"/>
    </location>
</feature>
<feature type="region of interest" description="Disordered" evidence="4">
    <location>
        <begin position="805"/>
        <end position="824"/>
    </location>
</feature>
<protein>
    <recommendedName>
        <fullName evidence="3">Exocyst complex component Sec8</fullName>
    </recommendedName>
</protein>
<feature type="region of interest" description="Disordered" evidence="4">
    <location>
        <begin position="263"/>
        <end position="287"/>
    </location>
</feature>
<accession>A0AAW1RVU8</accession>
<dbReference type="Pfam" id="PF04048">
    <property type="entry name" value="Sec8_N"/>
    <property type="match status" value="1"/>
</dbReference>
<evidence type="ECO:0000256" key="2">
    <source>
        <dbReference type="ARBA" id="ARBA00022483"/>
    </source>
</evidence>
<dbReference type="InterPro" id="IPR039682">
    <property type="entry name" value="Sec8/EXOC4"/>
</dbReference>
<dbReference type="Proteomes" id="UP001445335">
    <property type="component" value="Unassembled WGS sequence"/>
</dbReference>
<feature type="region of interest" description="Disordered" evidence="4">
    <location>
        <begin position="1063"/>
        <end position="1096"/>
    </location>
</feature>
<evidence type="ECO:0000259" key="5">
    <source>
        <dbReference type="Pfam" id="PF04048"/>
    </source>
</evidence>
<dbReference type="EMBL" id="JALJOU010000021">
    <property type="protein sequence ID" value="KAK9837523.1"/>
    <property type="molecule type" value="Genomic_DNA"/>
</dbReference>
<keyword evidence="2 3" id="KW-0268">Exocytosis</keyword>
<evidence type="ECO:0000256" key="4">
    <source>
        <dbReference type="SAM" id="MobiDB-lite"/>
    </source>
</evidence>
<dbReference type="GO" id="GO:0006612">
    <property type="term" value="P:protein targeting to membrane"/>
    <property type="evidence" value="ECO:0007669"/>
    <property type="project" value="UniProtKB-UniRule"/>
</dbReference>
<dbReference type="GO" id="GO:0006893">
    <property type="term" value="P:Golgi to plasma membrane transport"/>
    <property type="evidence" value="ECO:0007669"/>
    <property type="project" value="TreeGrafter"/>
</dbReference>
<evidence type="ECO:0000313" key="6">
    <source>
        <dbReference type="EMBL" id="KAK9837523.1"/>
    </source>
</evidence>
<keyword evidence="7" id="KW-1185">Reference proteome</keyword>
<dbReference type="GO" id="GO:0000145">
    <property type="term" value="C:exocyst"/>
    <property type="evidence" value="ECO:0007669"/>
    <property type="project" value="UniProtKB-UniRule"/>
</dbReference>
<dbReference type="AlphaFoldDB" id="A0AAW1RVU8"/>
<dbReference type="InterPro" id="IPR007191">
    <property type="entry name" value="Sec8_exocyst_N"/>
</dbReference>
<organism evidence="6 7">
    <name type="scientific">Elliptochloris bilobata</name>
    <dbReference type="NCBI Taxonomy" id="381761"/>
    <lineage>
        <taxon>Eukaryota</taxon>
        <taxon>Viridiplantae</taxon>
        <taxon>Chlorophyta</taxon>
        <taxon>core chlorophytes</taxon>
        <taxon>Trebouxiophyceae</taxon>
        <taxon>Trebouxiophyceae incertae sedis</taxon>
        <taxon>Elliptochloris clade</taxon>
        <taxon>Elliptochloris</taxon>
    </lineage>
</organism>